<feature type="domain" description="FH2" evidence="1">
    <location>
        <begin position="1"/>
        <end position="151"/>
    </location>
</feature>
<dbReference type="PANTHER" id="PTHR45725:SF1">
    <property type="entry name" value="DISHEVELLED ASSOCIATED ACTIVATOR OF MORPHOGENESIS, ISOFORM D"/>
    <property type="match status" value="1"/>
</dbReference>
<name>L1IHV9_GUITC</name>
<dbReference type="HOGENOM" id="CLU_1736281_0_0_1"/>
<dbReference type="GeneID" id="17292607"/>
<dbReference type="SUPFAM" id="SSF101447">
    <property type="entry name" value="Formin homology 2 domain (FH2 domain)"/>
    <property type="match status" value="1"/>
</dbReference>
<evidence type="ECO:0000313" key="3">
    <source>
        <dbReference type="EnsemblProtists" id="EKX35828"/>
    </source>
</evidence>
<evidence type="ECO:0000313" key="2">
    <source>
        <dbReference type="EMBL" id="EKX35828.1"/>
    </source>
</evidence>
<dbReference type="KEGG" id="gtt:GUITHDRAFT_155377"/>
<dbReference type="RefSeq" id="XP_005822808.1">
    <property type="nucleotide sequence ID" value="XM_005822751.1"/>
</dbReference>
<dbReference type="InterPro" id="IPR015425">
    <property type="entry name" value="FH2_Formin"/>
</dbReference>
<dbReference type="AlphaFoldDB" id="L1IHV9"/>
<evidence type="ECO:0000313" key="4">
    <source>
        <dbReference type="Proteomes" id="UP000011087"/>
    </source>
</evidence>
<dbReference type="PaxDb" id="55529-EKX35828"/>
<proteinExistence type="predicted"/>
<reference evidence="4" key="2">
    <citation type="submission" date="2012-11" db="EMBL/GenBank/DDBJ databases">
        <authorList>
            <person name="Kuo A."/>
            <person name="Curtis B.A."/>
            <person name="Tanifuji G."/>
            <person name="Burki F."/>
            <person name="Gruber A."/>
            <person name="Irimia M."/>
            <person name="Maruyama S."/>
            <person name="Arias M.C."/>
            <person name="Ball S.G."/>
            <person name="Gile G.H."/>
            <person name="Hirakawa Y."/>
            <person name="Hopkins J.F."/>
            <person name="Rensing S.A."/>
            <person name="Schmutz J."/>
            <person name="Symeonidi A."/>
            <person name="Elias M."/>
            <person name="Eveleigh R.J."/>
            <person name="Herman E.K."/>
            <person name="Klute M.J."/>
            <person name="Nakayama T."/>
            <person name="Obornik M."/>
            <person name="Reyes-Prieto A."/>
            <person name="Armbrust E.V."/>
            <person name="Aves S.J."/>
            <person name="Beiko R.G."/>
            <person name="Coutinho P."/>
            <person name="Dacks J.B."/>
            <person name="Durnford D.G."/>
            <person name="Fast N.M."/>
            <person name="Green B.R."/>
            <person name="Grisdale C."/>
            <person name="Hempe F."/>
            <person name="Henrissat B."/>
            <person name="Hoppner M.P."/>
            <person name="Ishida K.-I."/>
            <person name="Kim E."/>
            <person name="Koreny L."/>
            <person name="Kroth P.G."/>
            <person name="Liu Y."/>
            <person name="Malik S.-B."/>
            <person name="Maier U.G."/>
            <person name="McRose D."/>
            <person name="Mock T."/>
            <person name="Neilson J.A."/>
            <person name="Onodera N.T."/>
            <person name="Poole A.M."/>
            <person name="Pritham E.J."/>
            <person name="Richards T.A."/>
            <person name="Rocap G."/>
            <person name="Roy S.W."/>
            <person name="Sarai C."/>
            <person name="Schaack S."/>
            <person name="Shirato S."/>
            <person name="Slamovits C.H."/>
            <person name="Spencer D.F."/>
            <person name="Suzuki S."/>
            <person name="Worden A.Z."/>
            <person name="Zauner S."/>
            <person name="Barry K."/>
            <person name="Bell C."/>
            <person name="Bharti A.K."/>
            <person name="Crow J.A."/>
            <person name="Grimwood J."/>
            <person name="Kramer R."/>
            <person name="Lindquist E."/>
            <person name="Lucas S."/>
            <person name="Salamov A."/>
            <person name="McFadden G.I."/>
            <person name="Lane C.E."/>
            <person name="Keeling P.J."/>
            <person name="Gray M.W."/>
            <person name="Grigoriev I.V."/>
            <person name="Archibald J.M."/>
        </authorList>
    </citation>
    <scope>NUCLEOTIDE SEQUENCE</scope>
    <source>
        <strain evidence="4">CCMP2712</strain>
    </source>
</reference>
<accession>L1IHV9</accession>
<dbReference type="EnsemblProtists" id="EKX35828">
    <property type="protein sequence ID" value="EKX35828"/>
    <property type="gene ID" value="GUITHDRAFT_155377"/>
</dbReference>
<dbReference type="InterPro" id="IPR051425">
    <property type="entry name" value="Formin_Homology"/>
</dbReference>
<gene>
    <name evidence="2" type="ORF">GUITHDRAFT_155377</name>
</gene>
<evidence type="ECO:0000259" key="1">
    <source>
        <dbReference type="PROSITE" id="PS51444"/>
    </source>
</evidence>
<reference evidence="2 4" key="1">
    <citation type="journal article" date="2012" name="Nature">
        <title>Algal genomes reveal evolutionary mosaicism and the fate of nucleomorphs.</title>
        <authorList>
            <consortium name="DOE Joint Genome Institute"/>
            <person name="Curtis B.A."/>
            <person name="Tanifuji G."/>
            <person name="Burki F."/>
            <person name="Gruber A."/>
            <person name="Irimia M."/>
            <person name="Maruyama S."/>
            <person name="Arias M.C."/>
            <person name="Ball S.G."/>
            <person name="Gile G.H."/>
            <person name="Hirakawa Y."/>
            <person name="Hopkins J.F."/>
            <person name="Kuo A."/>
            <person name="Rensing S.A."/>
            <person name="Schmutz J."/>
            <person name="Symeonidi A."/>
            <person name="Elias M."/>
            <person name="Eveleigh R.J."/>
            <person name="Herman E.K."/>
            <person name="Klute M.J."/>
            <person name="Nakayama T."/>
            <person name="Obornik M."/>
            <person name="Reyes-Prieto A."/>
            <person name="Armbrust E.V."/>
            <person name="Aves S.J."/>
            <person name="Beiko R.G."/>
            <person name="Coutinho P."/>
            <person name="Dacks J.B."/>
            <person name="Durnford D.G."/>
            <person name="Fast N.M."/>
            <person name="Green B.R."/>
            <person name="Grisdale C.J."/>
            <person name="Hempel F."/>
            <person name="Henrissat B."/>
            <person name="Hoppner M.P."/>
            <person name="Ishida K."/>
            <person name="Kim E."/>
            <person name="Koreny L."/>
            <person name="Kroth P.G."/>
            <person name="Liu Y."/>
            <person name="Malik S.B."/>
            <person name="Maier U.G."/>
            <person name="McRose D."/>
            <person name="Mock T."/>
            <person name="Neilson J.A."/>
            <person name="Onodera N.T."/>
            <person name="Poole A.M."/>
            <person name="Pritham E.J."/>
            <person name="Richards T.A."/>
            <person name="Rocap G."/>
            <person name="Roy S.W."/>
            <person name="Sarai C."/>
            <person name="Schaack S."/>
            <person name="Shirato S."/>
            <person name="Slamovits C.H."/>
            <person name="Spencer D.F."/>
            <person name="Suzuki S."/>
            <person name="Worden A.Z."/>
            <person name="Zauner S."/>
            <person name="Barry K."/>
            <person name="Bell C."/>
            <person name="Bharti A.K."/>
            <person name="Crow J.A."/>
            <person name="Grimwood J."/>
            <person name="Kramer R."/>
            <person name="Lindquist E."/>
            <person name="Lucas S."/>
            <person name="Salamov A."/>
            <person name="McFadden G.I."/>
            <person name="Lane C.E."/>
            <person name="Keeling P.J."/>
            <person name="Gray M.W."/>
            <person name="Grigoriev I.V."/>
            <person name="Archibald J.M."/>
        </authorList>
    </citation>
    <scope>NUCLEOTIDE SEQUENCE</scope>
    <source>
        <strain evidence="2 4">CCMP2712</strain>
    </source>
</reference>
<dbReference type="OrthoDB" id="1668162at2759"/>
<keyword evidence="4" id="KW-1185">Reference proteome</keyword>
<dbReference type="Pfam" id="PF02181">
    <property type="entry name" value="FH2"/>
    <property type="match status" value="1"/>
</dbReference>
<reference evidence="3" key="3">
    <citation type="submission" date="2015-06" db="UniProtKB">
        <authorList>
            <consortium name="EnsemblProtists"/>
        </authorList>
    </citation>
    <scope>IDENTIFICATION</scope>
</reference>
<dbReference type="eggNOG" id="KOG1923">
    <property type="taxonomic scope" value="Eukaryota"/>
</dbReference>
<dbReference type="InterPro" id="IPR042201">
    <property type="entry name" value="FH2_Formin_sf"/>
</dbReference>
<sequence>MSLDTRTLQPNFVVQLMRLLPTDQEVAALQSYTGPKEDLGVAERFLFELLCIPRLKPRLQCFVFILEFNARLHDLSENVEVFSYAIHDIKRCTSLVKVLEIVLALGNYMNGQGPKGGAYGFKLEFLTKLADTKTSDNKSTLLHYLVNFESC</sequence>
<dbReference type="Proteomes" id="UP000011087">
    <property type="component" value="Unassembled WGS sequence"/>
</dbReference>
<dbReference type="EMBL" id="JH993083">
    <property type="protein sequence ID" value="EKX35828.1"/>
    <property type="molecule type" value="Genomic_DNA"/>
</dbReference>
<protein>
    <recommendedName>
        <fullName evidence="1">FH2 domain-containing protein</fullName>
    </recommendedName>
</protein>
<dbReference type="Gene3D" id="1.20.58.2220">
    <property type="entry name" value="Formin, FH2 domain"/>
    <property type="match status" value="1"/>
</dbReference>
<dbReference type="PROSITE" id="PS51444">
    <property type="entry name" value="FH2"/>
    <property type="match status" value="1"/>
</dbReference>
<dbReference type="PANTHER" id="PTHR45725">
    <property type="entry name" value="FORMIN HOMOLOGY 2 FAMILY MEMBER"/>
    <property type="match status" value="1"/>
</dbReference>
<feature type="non-terminal residue" evidence="2">
    <location>
        <position position="151"/>
    </location>
</feature>
<dbReference type="OMA" id="VNHIRER"/>
<organism evidence="2">
    <name type="scientific">Guillardia theta (strain CCMP2712)</name>
    <name type="common">Cryptophyte</name>
    <dbReference type="NCBI Taxonomy" id="905079"/>
    <lineage>
        <taxon>Eukaryota</taxon>
        <taxon>Cryptophyceae</taxon>
        <taxon>Pyrenomonadales</taxon>
        <taxon>Geminigeraceae</taxon>
        <taxon>Guillardia</taxon>
    </lineage>
</organism>